<proteinExistence type="predicted"/>
<gene>
    <name evidence="1" type="ORF">pmac_cds_729</name>
</gene>
<sequence>MFGHTIWAQDTGRTRGSTWALSHHQRQRSTVRPTSYDGTTALANVHPLDGDYKHWTAQWPPSRITLRRPMVVEGATHNALATVVCLMEGYARLLFSNQASAEARGIDLDEVSRALNTVHPGIDLVGHIIARMRMDPLADRAIAWYRWITASPQDARGLGAVSSLFSMAPGSYGDGHASPDDTRLLLDALARRGAGTDTPLLTRTMSGTTTNLHPLFYFKGASGRRMLADEVLGIAPDQLARWVRGDRRLQDFASTSTDRALRAFFDRGVRHYAPRDCARHLLPDFTRLFDMRFYLVPIVGDIVLMGTANSPVVESLLAVDPTAAAVRSF</sequence>
<reference evidence="1" key="1">
    <citation type="journal article" date="2018" name="Nat. Commun.">
        <title>Diversity and evolution of the emerging Pandoraviridae family.</title>
        <authorList>
            <person name="Legendre M."/>
            <person name="Fabre E."/>
            <person name="Poirot O."/>
            <person name="Jeudy S."/>
            <person name="Lartigue A."/>
            <person name="Alempic J.M."/>
            <person name="Beucher L."/>
            <person name="Philippe N."/>
            <person name="Bertaux L."/>
            <person name="Christo-Foroux E."/>
            <person name="Labadie K."/>
            <person name="Coute Y."/>
            <person name="Abergel C."/>
            <person name="Claverie J.M."/>
        </authorList>
    </citation>
    <scope>NUCLEOTIDE SEQUENCE [LARGE SCALE GENOMIC DNA]</scope>
    <source>
        <strain evidence="1">Macleodensis</strain>
    </source>
</reference>
<evidence type="ECO:0000313" key="1">
    <source>
        <dbReference type="EMBL" id="AVK77417.1"/>
    </source>
</evidence>
<dbReference type="EMBL" id="MG011691">
    <property type="protein sequence ID" value="AVK77417.1"/>
    <property type="molecule type" value="Genomic_DNA"/>
</dbReference>
<dbReference type="KEGG" id="vg:36841872"/>
<dbReference type="Proteomes" id="UP000249758">
    <property type="component" value="Segment"/>
</dbReference>
<protein>
    <submittedName>
        <fullName evidence="1">Uncharacterized protein</fullName>
    </submittedName>
</protein>
<dbReference type="RefSeq" id="YP_009481413.1">
    <property type="nucleotide sequence ID" value="NC_037665.1"/>
</dbReference>
<dbReference type="GeneID" id="36841872"/>
<organism evidence="1">
    <name type="scientific">Pandoravirus macleodensis</name>
    <dbReference type="NCBI Taxonomy" id="2107707"/>
    <lineage>
        <taxon>Viruses</taxon>
        <taxon>Pandoravirus</taxon>
    </lineage>
</organism>
<name>A0A2U7UG06_9VIRU</name>
<accession>A0A2U7UG06</accession>